<dbReference type="InterPro" id="IPR050660">
    <property type="entry name" value="NEK_Ser/Thr_kinase"/>
</dbReference>
<dbReference type="PANTHER" id="PTHR43671:SF13">
    <property type="entry name" value="SERINE_THREONINE-PROTEIN KINASE NEK2"/>
    <property type="match status" value="1"/>
</dbReference>
<accession>A0A9D2SNW9</accession>
<evidence type="ECO:0000313" key="7">
    <source>
        <dbReference type="EMBL" id="HJC16212.1"/>
    </source>
</evidence>
<dbReference type="AlphaFoldDB" id="A0A9D2SNW9"/>
<evidence type="ECO:0000256" key="1">
    <source>
        <dbReference type="ARBA" id="ARBA00012513"/>
    </source>
</evidence>
<dbReference type="Gene3D" id="1.10.510.10">
    <property type="entry name" value="Transferase(Phosphotransferase) domain 1"/>
    <property type="match status" value="1"/>
</dbReference>
<dbReference type="PROSITE" id="PS50011">
    <property type="entry name" value="PROTEIN_KINASE_DOM"/>
    <property type="match status" value="1"/>
</dbReference>
<keyword evidence="2" id="KW-0808">Transferase</keyword>
<protein>
    <recommendedName>
        <fullName evidence="1">non-specific serine/threonine protein kinase</fullName>
        <ecNumber evidence="1">2.7.11.1</ecNumber>
    </recommendedName>
</protein>
<dbReference type="SMART" id="SM00220">
    <property type="entry name" value="S_TKc"/>
    <property type="match status" value="1"/>
</dbReference>
<organism evidence="7 8">
    <name type="scientific">Candidatus Fusicatenibacter intestinigallinarum</name>
    <dbReference type="NCBI Taxonomy" id="2838598"/>
    <lineage>
        <taxon>Bacteria</taxon>
        <taxon>Bacillati</taxon>
        <taxon>Bacillota</taxon>
        <taxon>Clostridia</taxon>
        <taxon>Lachnospirales</taxon>
        <taxon>Lachnospiraceae</taxon>
        <taxon>Fusicatenibacter</taxon>
    </lineage>
</organism>
<feature type="domain" description="Protein kinase" evidence="6">
    <location>
        <begin position="1"/>
        <end position="249"/>
    </location>
</feature>
<comment type="caution">
    <text evidence="7">The sequence shown here is derived from an EMBL/GenBank/DDBJ whole genome shotgun (WGS) entry which is preliminary data.</text>
</comment>
<evidence type="ECO:0000256" key="3">
    <source>
        <dbReference type="ARBA" id="ARBA00022741"/>
    </source>
</evidence>
<dbReference type="EC" id="2.7.11.1" evidence="1"/>
<dbReference type="EMBL" id="DWWU01000043">
    <property type="protein sequence ID" value="HJC16212.1"/>
    <property type="molecule type" value="Genomic_DNA"/>
</dbReference>
<evidence type="ECO:0000256" key="5">
    <source>
        <dbReference type="ARBA" id="ARBA00022840"/>
    </source>
</evidence>
<gene>
    <name evidence="7" type="ORF">H9705_10430</name>
</gene>
<dbReference type="Proteomes" id="UP000823849">
    <property type="component" value="Unassembled WGS sequence"/>
</dbReference>
<reference evidence="7" key="2">
    <citation type="submission" date="2021-04" db="EMBL/GenBank/DDBJ databases">
        <authorList>
            <person name="Gilroy R."/>
        </authorList>
    </citation>
    <scope>NUCLEOTIDE SEQUENCE</scope>
    <source>
        <strain evidence="7">CHK185-5351</strain>
    </source>
</reference>
<dbReference type="GO" id="GO:0005524">
    <property type="term" value="F:ATP binding"/>
    <property type="evidence" value="ECO:0007669"/>
    <property type="project" value="UniProtKB-KW"/>
</dbReference>
<evidence type="ECO:0000259" key="6">
    <source>
        <dbReference type="PROSITE" id="PS50011"/>
    </source>
</evidence>
<evidence type="ECO:0000313" key="8">
    <source>
        <dbReference type="Proteomes" id="UP000823849"/>
    </source>
</evidence>
<evidence type="ECO:0000256" key="4">
    <source>
        <dbReference type="ARBA" id="ARBA00022777"/>
    </source>
</evidence>
<dbReference type="InterPro" id="IPR011009">
    <property type="entry name" value="Kinase-like_dom_sf"/>
</dbReference>
<name>A0A9D2SNW9_9FIRM</name>
<evidence type="ECO:0000256" key="2">
    <source>
        <dbReference type="ARBA" id="ARBA00022679"/>
    </source>
</evidence>
<dbReference type="SUPFAM" id="SSF56112">
    <property type="entry name" value="Protein kinase-like (PK-like)"/>
    <property type="match status" value="1"/>
</dbReference>
<dbReference type="PANTHER" id="PTHR43671">
    <property type="entry name" value="SERINE/THREONINE-PROTEIN KINASE NEK"/>
    <property type="match status" value="1"/>
</dbReference>
<sequence length="249" mass="27673">MWTAAVLPGLRGCAVKIRDRKENGKKRGAEKGSFLFPLEGEAELLKVLTWSANEPGGEPLCPELPRFVDYFQDGKREYLVMEYLRGVTLGAYLRGGNVCLEEDILKLSIGLCGFLEKLHRHVPPILYLDLAPDNILLTPSGGFRITDLGAAAAWHWREKLAETILYGTPGYAAPEQYHGQPGPASDIYSLGILIHLLCSSEKTDSQHPSKCQHMLKDIVSTCTQKDPAQRYPDSLTLKRKLQAVLSDIR</sequence>
<proteinExistence type="predicted"/>
<dbReference type="InterPro" id="IPR000719">
    <property type="entry name" value="Prot_kinase_dom"/>
</dbReference>
<keyword evidence="4 7" id="KW-0418">Kinase</keyword>
<dbReference type="Pfam" id="PF00069">
    <property type="entry name" value="Pkinase"/>
    <property type="match status" value="1"/>
</dbReference>
<reference evidence="7" key="1">
    <citation type="journal article" date="2021" name="PeerJ">
        <title>Extensive microbial diversity within the chicken gut microbiome revealed by metagenomics and culture.</title>
        <authorList>
            <person name="Gilroy R."/>
            <person name="Ravi A."/>
            <person name="Getino M."/>
            <person name="Pursley I."/>
            <person name="Horton D.L."/>
            <person name="Alikhan N.F."/>
            <person name="Baker D."/>
            <person name="Gharbi K."/>
            <person name="Hall N."/>
            <person name="Watson M."/>
            <person name="Adriaenssens E.M."/>
            <person name="Foster-Nyarko E."/>
            <person name="Jarju S."/>
            <person name="Secka A."/>
            <person name="Antonio M."/>
            <person name="Oren A."/>
            <person name="Chaudhuri R.R."/>
            <person name="La Ragione R."/>
            <person name="Hildebrand F."/>
            <person name="Pallen M.J."/>
        </authorList>
    </citation>
    <scope>NUCLEOTIDE SEQUENCE</scope>
    <source>
        <strain evidence="7">CHK185-5351</strain>
    </source>
</reference>
<dbReference type="GO" id="GO:0004674">
    <property type="term" value="F:protein serine/threonine kinase activity"/>
    <property type="evidence" value="ECO:0007669"/>
    <property type="project" value="UniProtKB-EC"/>
</dbReference>
<keyword evidence="5" id="KW-0067">ATP-binding</keyword>
<keyword evidence="3" id="KW-0547">Nucleotide-binding</keyword>